<name>A0ABW8C668_9ACTN</name>
<dbReference type="InterPro" id="IPR003594">
    <property type="entry name" value="HATPase_dom"/>
</dbReference>
<sequence length="143" mass="15529">MLDVLTTVTESLRRSVRYSGRDGTIAAARDTAAAFLDDLAPDRAAPVPGERVEEVLLVVSELVTNAGRYAPGPYVLELGYCGGDVEITVWDTSSQLPRRFEPDPLRIGGHGMEIVGRLCRQVTAERVHGGKRVTARLDVDRPA</sequence>
<keyword evidence="1" id="KW-0418">Kinase</keyword>
<keyword evidence="1" id="KW-0723">Serine/threonine-protein kinase</keyword>
<dbReference type="CDD" id="cd16936">
    <property type="entry name" value="HATPase_RsbW-like"/>
    <property type="match status" value="1"/>
</dbReference>
<evidence type="ECO:0000259" key="2">
    <source>
        <dbReference type="Pfam" id="PF13581"/>
    </source>
</evidence>
<feature type="domain" description="Histidine kinase/HSP90-like ATPase" evidence="2">
    <location>
        <begin position="28"/>
        <end position="136"/>
    </location>
</feature>
<proteinExistence type="predicted"/>
<evidence type="ECO:0000313" key="3">
    <source>
        <dbReference type="EMBL" id="MFI9101297.1"/>
    </source>
</evidence>
<dbReference type="RefSeq" id="WP_399647623.1">
    <property type="nucleotide sequence ID" value="NZ_JBITYG010000003.1"/>
</dbReference>
<keyword evidence="3" id="KW-0547">Nucleotide-binding</keyword>
<dbReference type="PANTHER" id="PTHR35526:SF3">
    <property type="entry name" value="ANTI-SIGMA-F FACTOR RSBW"/>
    <property type="match status" value="1"/>
</dbReference>
<gene>
    <name evidence="3" type="ORF">ACIGXA_12300</name>
</gene>
<evidence type="ECO:0000313" key="4">
    <source>
        <dbReference type="Proteomes" id="UP001614394"/>
    </source>
</evidence>
<comment type="caution">
    <text evidence="3">The sequence shown here is derived from an EMBL/GenBank/DDBJ whole genome shotgun (WGS) entry which is preliminary data.</text>
</comment>
<dbReference type="SUPFAM" id="SSF55874">
    <property type="entry name" value="ATPase domain of HSP90 chaperone/DNA topoisomerase II/histidine kinase"/>
    <property type="match status" value="1"/>
</dbReference>
<protein>
    <submittedName>
        <fullName evidence="3">ATP-binding protein</fullName>
    </submittedName>
</protein>
<dbReference type="InterPro" id="IPR036890">
    <property type="entry name" value="HATPase_C_sf"/>
</dbReference>
<dbReference type="EMBL" id="JBITYG010000003">
    <property type="protein sequence ID" value="MFI9101297.1"/>
    <property type="molecule type" value="Genomic_DNA"/>
</dbReference>
<evidence type="ECO:0000256" key="1">
    <source>
        <dbReference type="ARBA" id="ARBA00022527"/>
    </source>
</evidence>
<dbReference type="Proteomes" id="UP001614394">
    <property type="component" value="Unassembled WGS sequence"/>
</dbReference>
<dbReference type="PANTHER" id="PTHR35526">
    <property type="entry name" value="ANTI-SIGMA-F FACTOR RSBW-RELATED"/>
    <property type="match status" value="1"/>
</dbReference>
<accession>A0ABW8C668</accession>
<reference evidence="3 4" key="1">
    <citation type="submission" date="2024-10" db="EMBL/GenBank/DDBJ databases">
        <title>The Natural Products Discovery Center: Release of the First 8490 Sequenced Strains for Exploring Actinobacteria Biosynthetic Diversity.</title>
        <authorList>
            <person name="Kalkreuter E."/>
            <person name="Kautsar S.A."/>
            <person name="Yang D."/>
            <person name="Bader C.D."/>
            <person name="Teijaro C.N."/>
            <person name="Fluegel L."/>
            <person name="Davis C.M."/>
            <person name="Simpson J.R."/>
            <person name="Lauterbach L."/>
            <person name="Steele A.D."/>
            <person name="Gui C."/>
            <person name="Meng S."/>
            <person name="Li G."/>
            <person name="Viehrig K."/>
            <person name="Ye F."/>
            <person name="Su P."/>
            <person name="Kiefer A.F."/>
            <person name="Nichols A."/>
            <person name="Cepeda A.J."/>
            <person name="Yan W."/>
            <person name="Fan B."/>
            <person name="Jiang Y."/>
            <person name="Adhikari A."/>
            <person name="Zheng C.-J."/>
            <person name="Schuster L."/>
            <person name="Cowan T.M."/>
            <person name="Smanski M.J."/>
            <person name="Chevrette M.G."/>
            <person name="De Carvalho L.P.S."/>
            <person name="Shen B."/>
        </authorList>
    </citation>
    <scope>NUCLEOTIDE SEQUENCE [LARGE SCALE GENOMIC DNA]</scope>
    <source>
        <strain evidence="3 4">NPDC053399</strain>
    </source>
</reference>
<organism evidence="3 4">
    <name type="scientific">Streptomyces fildesensis</name>
    <dbReference type="NCBI Taxonomy" id="375757"/>
    <lineage>
        <taxon>Bacteria</taxon>
        <taxon>Bacillati</taxon>
        <taxon>Actinomycetota</taxon>
        <taxon>Actinomycetes</taxon>
        <taxon>Kitasatosporales</taxon>
        <taxon>Streptomycetaceae</taxon>
        <taxon>Streptomyces</taxon>
    </lineage>
</organism>
<dbReference type="Pfam" id="PF13581">
    <property type="entry name" value="HATPase_c_2"/>
    <property type="match status" value="1"/>
</dbReference>
<keyword evidence="1" id="KW-0808">Transferase</keyword>
<dbReference type="Gene3D" id="3.30.565.10">
    <property type="entry name" value="Histidine kinase-like ATPase, C-terminal domain"/>
    <property type="match status" value="1"/>
</dbReference>
<dbReference type="GO" id="GO:0005524">
    <property type="term" value="F:ATP binding"/>
    <property type="evidence" value="ECO:0007669"/>
    <property type="project" value="UniProtKB-KW"/>
</dbReference>
<dbReference type="InterPro" id="IPR050267">
    <property type="entry name" value="Anti-sigma-factor_SerPK"/>
</dbReference>
<keyword evidence="4" id="KW-1185">Reference proteome</keyword>
<keyword evidence="3" id="KW-0067">ATP-binding</keyword>